<dbReference type="PRINTS" id="PR00078">
    <property type="entry name" value="G3PDHDRGNASE"/>
</dbReference>
<dbReference type="CDD" id="cd05214">
    <property type="entry name" value="GAPDH_I_N"/>
    <property type="match status" value="1"/>
</dbReference>
<accession>A0A2M7X3A3</accession>
<gene>
    <name evidence="4" type="ORF">CO178_02115</name>
</gene>
<dbReference type="SUPFAM" id="SSF51735">
    <property type="entry name" value="NAD(P)-binding Rossmann-fold domains"/>
    <property type="match status" value="1"/>
</dbReference>
<dbReference type="Pfam" id="PF02800">
    <property type="entry name" value="Gp_dh_C"/>
    <property type="match status" value="1"/>
</dbReference>
<feature type="domain" description="Glyceraldehyde 3-phosphate dehydrogenase NAD(P) binding" evidence="3">
    <location>
        <begin position="1"/>
        <end position="152"/>
    </location>
</feature>
<dbReference type="InterPro" id="IPR020831">
    <property type="entry name" value="GlycerAld/Erythrose_P_DH"/>
</dbReference>
<dbReference type="Gene3D" id="3.40.50.720">
    <property type="entry name" value="NAD(P)-binding Rossmann-like Domain"/>
    <property type="match status" value="1"/>
</dbReference>
<evidence type="ECO:0000256" key="1">
    <source>
        <dbReference type="ARBA" id="ARBA00023002"/>
    </source>
</evidence>
<proteinExistence type="inferred from homology"/>
<organism evidence="4 5">
    <name type="scientific">candidate division WWE3 bacterium CG_4_9_14_3_um_filter_34_6</name>
    <dbReference type="NCBI Taxonomy" id="1975079"/>
    <lineage>
        <taxon>Bacteria</taxon>
        <taxon>Katanobacteria</taxon>
    </lineage>
</organism>
<dbReference type="EMBL" id="PFWY01000096">
    <property type="protein sequence ID" value="PJA40461.1"/>
    <property type="molecule type" value="Genomic_DNA"/>
</dbReference>
<dbReference type="PANTHER" id="PTHR43148">
    <property type="entry name" value="GLYCERALDEHYDE-3-PHOSPHATE DEHYDROGENASE 2"/>
    <property type="match status" value="1"/>
</dbReference>
<protein>
    <submittedName>
        <fullName evidence="4">Type I glyceraldehyde-3-phosphate dehydrogenase</fullName>
    </submittedName>
</protein>
<dbReference type="InterPro" id="IPR020830">
    <property type="entry name" value="GlycerAld_3-P_DH_AS"/>
</dbReference>
<dbReference type="Proteomes" id="UP000230683">
    <property type="component" value="Unassembled WGS sequence"/>
</dbReference>
<dbReference type="SUPFAM" id="SSF55347">
    <property type="entry name" value="Glyceraldehyde-3-phosphate dehydrogenase-like, C-terminal domain"/>
    <property type="match status" value="1"/>
</dbReference>
<evidence type="ECO:0000313" key="4">
    <source>
        <dbReference type="EMBL" id="PJA40461.1"/>
    </source>
</evidence>
<dbReference type="FunFam" id="3.40.50.720:FF:000001">
    <property type="entry name" value="Glyceraldehyde-3-phosphate dehydrogenase"/>
    <property type="match status" value="1"/>
</dbReference>
<comment type="similarity">
    <text evidence="2">Belongs to the glyceraldehyde-3-phosphate dehydrogenase family.</text>
</comment>
<evidence type="ECO:0000313" key="5">
    <source>
        <dbReference type="Proteomes" id="UP000230683"/>
    </source>
</evidence>
<dbReference type="InterPro" id="IPR020828">
    <property type="entry name" value="GlycerAld_3-P_DH_NAD(P)-bd"/>
</dbReference>
<keyword evidence="1" id="KW-0560">Oxidoreductase</keyword>
<dbReference type="SMART" id="SM00846">
    <property type="entry name" value="Gp_dh_N"/>
    <property type="match status" value="1"/>
</dbReference>
<evidence type="ECO:0000259" key="3">
    <source>
        <dbReference type="SMART" id="SM00846"/>
    </source>
</evidence>
<evidence type="ECO:0000256" key="2">
    <source>
        <dbReference type="RuleBase" id="RU000397"/>
    </source>
</evidence>
<feature type="non-terminal residue" evidence="4">
    <location>
        <position position="232"/>
    </location>
</feature>
<dbReference type="Pfam" id="PF00044">
    <property type="entry name" value="Gp_dh_N"/>
    <property type="match status" value="1"/>
</dbReference>
<dbReference type="AlphaFoldDB" id="A0A2M7X3A3"/>
<sequence length="232" mass="24851">MNIAINGFGRIGRASFKIILERIAARENINVVAINDLASSKALAYLLKRDTVYGTYHKEISNTDRALIVDGKKYPLFNSKDPLDLPWKDLNVDVVLECTGAFTKSEAAKAHLTAGAKKVLLSSPAKDDGFKTAVLGEDDLDVSGDLISNASCTTNSITPVMHVLARDFGVEKALMTTIHGYTATQALVDSPDEKDPRRGRAAAQNLVPSSTGAAIATAKAMPQFENIFDGIA</sequence>
<dbReference type="GO" id="GO:0051287">
    <property type="term" value="F:NAD binding"/>
    <property type="evidence" value="ECO:0007669"/>
    <property type="project" value="InterPro"/>
</dbReference>
<dbReference type="InterPro" id="IPR020829">
    <property type="entry name" value="GlycerAld_3-P_DH_cat"/>
</dbReference>
<name>A0A2M7X3A3_UNCKA</name>
<dbReference type="GO" id="GO:0016620">
    <property type="term" value="F:oxidoreductase activity, acting on the aldehyde or oxo group of donors, NAD or NADP as acceptor"/>
    <property type="evidence" value="ECO:0007669"/>
    <property type="project" value="InterPro"/>
</dbReference>
<reference evidence="5" key="1">
    <citation type="submission" date="2017-09" db="EMBL/GenBank/DDBJ databases">
        <title>Depth-based differentiation of microbial function through sediment-hosted aquifers and enrichment of novel symbionts in the deep terrestrial subsurface.</title>
        <authorList>
            <person name="Probst A.J."/>
            <person name="Ladd B."/>
            <person name="Jarett J.K."/>
            <person name="Geller-Mcgrath D.E."/>
            <person name="Sieber C.M.K."/>
            <person name="Emerson J.B."/>
            <person name="Anantharaman K."/>
            <person name="Thomas B.C."/>
            <person name="Malmstrom R."/>
            <person name="Stieglmeier M."/>
            <person name="Klingl A."/>
            <person name="Woyke T."/>
            <person name="Ryan C.M."/>
            <person name="Banfield J.F."/>
        </authorList>
    </citation>
    <scope>NUCLEOTIDE SEQUENCE [LARGE SCALE GENOMIC DNA]</scope>
</reference>
<dbReference type="PROSITE" id="PS00071">
    <property type="entry name" value="GAPDH"/>
    <property type="match status" value="1"/>
</dbReference>
<dbReference type="InterPro" id="IPR036291">
    <property type="entry name" value="NAD(P)-bd_dom_sf"/>
</dbReference>
<comment type="caution">
    <text evidence="4">The sequence shown here is derived from an EMBL/GenBank/DDBJ whole genome shotgun (WGS) entry which is preliminary data.</text>
</comment>